<protein>
    <recommendedName>
        <fullName evidence="3">HhH-GPD domain-containing protein</fullName>
    </recommendedName>
</protein>
<feature type="non-terminal residue" evidence="1">
    <location>
        <position position="244"/>
    </location>
</feature>
<dbReference type="GO" id="GO:0003824">
    <property type="term" value="F:catalytic activity"/>
    <property type="evidence" value="ECO:0007669"/>
    <property type="project" value="InterPro"/>
</dbReference>
<organism evidence="1 2">
    <name type="scientific">Mesorhabditis spiculigera</name>
    <dbReference type="NCBI Taxonomy" id="96644"/>
    <lineage>
        <taxon>Eukaryota</taxon>
        <taxon>Metazoa</taxon>
        <taxon>Ecdysozoa</taxon>
        <taxon>Nematoda</taxon>
        <taxon>Chromadorea</taxon>
        <taxon>Rhabditida</taxon>
        <taxon>Rhabditina</taxon>
        <taxon>Rhabditomorpha</taxon>
        <taxon>Rhabditoidea</taxon>
        <taxon>Rhabditidae</taxon>
        <taxon>Mesorhabditinae</taxon>
        <taxon>Mesorhabditis</taxon>
    </lineage>
</organism>
<gene>
    <name evidence="1" type="ORF">MSPICULIGERA_LOCUS201</name>
</gene>
<dbReference type="NCBIfam" id="TIGR03252">
    <property type="entry name" value="HhH-GPD-type base excision DNA repair protein"/>
    <property type="match status" value="1"/>
</dbReference>
<dbReference type="GO" id="GO:0006281">
    <property type="term" value="P:DNA repair"/>
    <property type="evidence" value="ECO:0007669"/>
    <property type="project" value="InterPro"/>
</dbReference>
<keyword evidence="2" id="KW-1185">Reference proteome</keyword>
<evidence type="ECO:0000313" key="1">
    <source>
        <dbReference type="EMBL" id="CAJ0557443.1"/>
    </source>
</evidence>
<dbReference type="SUPFAM" id="SSF48150">
    <property type="entry name" value="DNA-glycosylase"/>
    <property type="match status" value="1"/>
</dbReference>
<dbReference type="InterPro" id="IPR011257">
    <property type="entry name" value="DNA_glycosylase"/>
</dbReference>
<comment type="caution">
    <text evidence="1">The sequence shown here is derived from an EMBL/GenBank/DDBJ whole genome shotgun (WGS) entry which is preliminary data.</text>
</comment>
<dbReference type="EMBL" id="CATQJA010000012">
    <property type="protein sequence ID" value="CAJ0557443.1"/>
    <property type="molecule type" value="Genomic_DNA"/>
</dbReference>
<evidence type="ECO:0008006" key="3">
    <source>
        <dbReference type="Google" id="ProtNLM"/>
    </source>
</evidence>
<dbReference type="AlphaFoldDB" id="A0AA36C4P7"/>
<reference evidence="1" key="1">
    <citation type="submission" date="2023-06" db="EMBL/GenBank/DDBJ databases">
        <authorList>
            <person name="Delattre M."/>
        </authorList>
    </citation>
    <scope>NUCLEOTIDE SEQUENCE</scope>
    <source>
        <strain evidence="1">AF72</strain>
    </source>
</reference>
<name>A0AA36C4P7_9BILA</name>
<proteinExistence type="predicted"/>
<dbReference type="InterPro" id="IPR017658">
    <property type="entry name" value="HhH-GPD_base_excis"/>
</dbReference>
<dbReference type="Proteomes" id="UP001177023">
    <property type="component" value="Unassembled WGS sequence"/>
</dbReference>
<evidence type="ECO:0000313" key="2">
    <source>
        <dbReference type="Proteomes" id="UP001177023"/>
    </source>
</evidence>
<accession>A0AA36C4P7</accession>
<sequence length="244" mass="26715">MGLFMFVPPEYLRIPTVGVYLWVFYACRGLDVGFCSAGRNGRFPAPDAIGLMALQLNLVGDPEADALLAEDPLALLIGMLLDQQVPMETAFLGPKKLADRLSGIDVRRIADMDTDEFIAICAEPPAVHRFPKSMGERIQLMCQFIVENYDGDTAAIWTSGNPDGKEVLKRLKALPGYGDQKARIFLALLGKQIGVEPKGWRQAAGDYGLEGSRRSIADVVDEQSLLEVREFKKAAKAAAKADKK</sequence>